<sequence>MVPSRELINERNGVNVKKNDELLKRRLDTVVGSIPWRIAKAGVFFCVIWVTRPAEVFGDGCCGDLEVAFSDWDFCFHRRLSIYPVNPGKLDNICCDDNVTILS</sequence>
<organism evidence="1">
    <name type="scientific">Loa loa</name>
    <name type="common">Eye worm</name>
    <name type="synonym">Filaria loa</name>
    <dbReference type="NCBI Taxonomy" id="7209"/>
    <lineage>
        <taxon>Eukaryota</taxon>
        <taxon>Metazoa</taxon>
        <taxon>Ecdysozoa</taxon>
        <taxon>Nematoda</taxon>
        <taxon>Chromadorea</taxon>
        <taxon>Rhabditida</taxon>
        <taxon>Spirurina</taxon>
        <taxon>Spiruromorpha</taxon>
        <taxon>Filarioidea</taxon>
        <taxon>Onchocercidae</taxon>
        <taxon>Loa</taxon>
    </lineage>
</organism>
<evidence type="ECO:0000313" key="1">
    <source>
        <dbReference type="EMBL" id="EFO19426.1"/>
    </source>
</evidence>
<dbReference type="AlphaFoldDB" id="A0A1S0TSD2"/>
<reference evidence="1" key="1">
    <citation type="submission" date="2012-04" db="EMBL/GenBank/DDBJ databases">
        <title>The Genome Sequence of Loa loa.</title>
        <authorList>
            <consortium name="The Broad Institute Genome Sequencing Platform"/>
            <consortium name="Broad Institute Genome Sequencing Center for Infectious Disease"/>
            <person name="Nutman T.B."/>
            <person name="Fink D.L."/>
            <person name="Russ C."/>
            <person name="Young S."/>
            <person name="Zeng Q."/>
            <person name="Gargeya S."/>
            <person name="Alvarado L."/>
            <person name="Berlin A."/>
            <person name="Chapman S.B."/>
            <person name="Chen Z."/>
            <person name="Freedman E."/>
            <person name="Gellesch M."/>
            <person name="Goldberg J."/>
            <person name="Griggs A."/>
            <person name="Gujja S."/>
            <person name="Heilman E.R."/>
            <person name="Heiman D."/>
            <person name="Howarth C."/>
            <person name="Mehta T."/>
            <person name="Neiman D."/>
            <person name="Pearson M."/>
            <person name="Roberts A."/>
            <person name="Saif S."/>
            <person name="Shea T."/>
            <person name="Shenoy N."/>
            <person name="Sisk P."/>
            <person name="Stolte C."/>
            <person name="Sykes S."/>
            <person name="White J."/>
            <person name="Yandava C."/>
            <person name="Haas B."/>
            <person name="Henn M.R."/>
            <person name="Nusbaum C."/>
            <person name="Birren B."/>
        </authorList>
    </citation>
    <scope>NUCLEOTIDE SEQUENCE [LARGE SCALE GENOMIC DNA]</scope>
</reference>
<dbReference type="RefSeq" id="XP_003144643.1">
    <property type="nucleotide sequence ID" value="XM_003144595.1"/>
</dbReference>
<dbReference type="KEGG" id="loa:LOAG_09066"/>
<dbReference type="GeneID" id="9946498"/>
<dbReference type="InParanoid" id="A0A1S0TSD2"/>
<gene>
    <name evidence="1" type="ORF">LOAG_09066</name>
</gene>
<protein>
    <submittedName>
        <fullName evidence="1">Uncharacterized protein</fullName>
    </submittedName>
</protein>
<dbReference type="EMBL" id="JH712389">
    <property type="protein sequence ID" value="EFO19426.1"/>
    <property type="molecule type" value="Genomic_DNA"/>
</dbReference>
<name>A0A1S0TSD2_LOALO</name>
<proteinExistence type="predicted"/>
<accession>A0A1S0TSD2</accession>
<dbReference type="CTD" id="9946498"/>